<sequence>MKTPLILVILGFYSVTLSGCLSSEVSTPPASLTNLSLTSYTENEVIQTWEIGSLIRIHSDVVLEEVFFHDVDTMTLDAAHLQIFLESKQWYGQGVHLQIINSSNISVESDYFTYDDTTKLATFSDRVLLIDETMHIEATSLEYNSLSNTMLLTDSGGIAS</sequence>
<feature type="domain" description="Organic solvent tolerance-like N-terminal" evidence="1">
    <location>
        <begin position="61"/>
        <end position="158"/>
    </location>
</feature>
<evidence type="ECO:0000259" key="1">
    <source>
        <dbReference type="Pfam" id="PF13100"/>
    </source>
</evidence>
<gene>
    <name evidence="2" type="ORF">HCT46_06010</name>
</gene>
<name>A0A968KYD3_9SPIO</name>
<dbReference type="Gene3D" id="2.60.450.10">
    <property type="entry name" value="Lipopolysaccharide (LPS) transport protein A like domain"/>
    <property type="match status" value="1"/>
</dbReference>
<organism evidence="2 3">
    <name type="scientific">Entomospira nematocerorum</name>
    <dbReference type="NCBI Taxonomy" id="2719987"/>
    <lineage>
        <taxon>Bacteria</taxon>
        <taxon>Pseudomonadati</taxon>
        <taxon>Spirochaetota</taxon>
        <taxon>Spirochaetia</taxon>
        <taxon>Spirochaetales</taxon>
        <taxon>Spirochaetaceae</taxon>
        <taxon>Entomospira</taxon>
    </lineage>
</organism>
<accession>A0A968KYD3</accession>
<dbReference type="EMBL" id="JAATLK010000001">
    <property type="protein sequence ID" value="NIZ47462.1"/>
    <property type="molecule type" value="Genomic_DNA"/>
</dbReference>
<evidence type="ECO:0000313" key="3">
    <source>
        <dbReference type="Proteomes" id="UP000752013"/>
    </source>
</evidence>
<dbReference type="Pfam" id="PF13100">
    <property type="entry name" value="OstA_2"/>
    <property type="match status" value="1"/>
</dbReference>
<dbReference type="Proteomes" id="UP000752013">
    <property type="component" value="Unassembled WGS sequence"/>
</dbReference>
<protein>
    <recommendedName>
        <fullName evidence="1">Organic solvent tolerance-like N-terminal domain-containing protein</fullName>
    </recommendedName>
</protein>
<dbReference type="PROSITE" id="PS51257">
    <property type="entry name" value="PROKAR_LIPOPROTEIN"/>
    <property type="match status" value="1"/>
</dbReference>
<proteinExistence type="predicted"/>
<dbReference type="AlphaFoldDB" id="A0A968KYD3"/>
<reference evidence="2" key="1">
    <citation type="submission" date="2020-03" db="EMBL/GenBank/DDBJ databases">
        <title>Spirochaetal bacteria isolated from arthropods constitute a novel genus Entomospira genus novum within the order Spirochaetales.</title>
        <authorList>
            <person name="Grana-Miraglia L."/>
            <person name="Sikutova S."/>
            <person name="Fingerle V."/>
            <person name="Sing A."/>
            <person name="Castillo-Ramirez S."/>
            <person name="Margos G."/>
            <person name="Rudolf I."/>
        </authorList>
    </citation>
    <scope>NUCLEOTIDE SEQUENCE</scope>
    <source>
        <strain evidence="2">BR208</strain>
    </source>
</reference>
<dbReference type="RefSeq" id="WP_167703875.1">
    <property type="nucleotide sequence ID" value="NZ_CP118168.1"/>
</dbReference>
<keyword evidence="3" id="KW-1185">Reference proteome</keyword>
<evidence type="ECO:0000313" key="2">
    <source>
        <dbReference type="EMBL" id="NIZ47462.1"/>
    </source>
</evidence>
<comment type="caution">
    <text evidence="2">The sequence shown here is derived from an EMBL/GenBank/DDBJ whole genome shotgun (WGS) entry which is preliminary data.</text>
</comment>
<dbReference type="InterPro" id="IPR005653">
    <property type="entry name" value="OstA-like_N"/>
</dbReference>